<sequence length="477" mass="52643">MRGTWRKSTSDSSGTKRTHRPVMKAERAGEVRVSPTVWNRYPLKRTRDNRAPRRRVSRENNRRPATALSTTAPRPNRRTRNEKGSAWPSASFTTKKVVPQNTVSRAKAPSARRWARRSREAVTSSPIPRPLPQRALQHHQGLAPPRGIPFGIDPPDELGRGEAKAHPPEGPQGGGVVLVHVREDARLVLLARRLHQTGEEPVGHAHSACSRRHHQRADPESLQGQPFLPVAVQVGEATQAARRVEGSRRCPHRAPLSRPPAQQLAAQERRGHQEPLPGEHQERIQVLGPKQAHLEPPQPPRPHGARPPREGEVPQPPDRPPRQGPGPQRGGQPLPQKERGPCHPGQGQNPPPPAQGRHPPKRNPRGIAVAQQRGRLQGARGHHHVRDESAPDPHQRHIAPGQLLRPAAQHLDRVPTAQQGIQAPARPPQPEPAAQGRGLDEVREINRVCANHEASPSRSPPRRRPSGRRTGGARHFG</sequence>
<protein>
    <submittedName>
        <fullName evidence="2">Uncharacterized protein</fullName>
    </submittedName>
</protein>
<proteinExistence type="predicted"/>
<feature type="compositionally biased region" description="Basic and acidic residues" evidence="1">
    <location>
        <begin position="267"/>
        <end position="283"/>
    </location>
</feature>
<feature type="compositionally biased region" description="Polar residues" evidence="1">
    <location>
        <begin position="1"/>
        <end position="15"/>
    </location>
</feature>
<evidence type="ECO:0000256" key="1">
    <source>
        <dbReference type="SAM" id="MobiDB-lite"/>
    </source>
</evidence>
<organism evidence="2 3">
    <name type="scientific">Stigmatella aurantiaca (strain DW4/3-1)</name>
    <dbReference type="NCBI Taxonomy" id="378806"/>
    <lineage>
        <taxon>Bacteria</taxon>
        <taxon>Pseudomonadati</taxon>
        <taxon>Myxococcota</taxon>
        <taxon>Myxococcia</taxon>
        <taxon>Myxococcales</taxon>
        <taxon>Cystobacterineae</taxon>
        <taxon>Archangiaceae</taxon>
        <taxon>Stigmatella</taxon>
    </lineage>
</organism>
<feature type="compositionally biased region" description="Pro residues" evidence="1">
    <location>
        <begin position="314"/>
        <end position="324"/>
    </location>
</feature>
<dbReference type="EMBL" id="AAMD01000007">
    <property type="protein sequence ID" value="EAU69339.1"/>
    <property type="molecule type" value="Genomic_DNA"/>
</dbReference>
<feature type="compositionally biased region" description="Basic and acidic residues" evidence="1">
    <location>
        <begin position="157"/>
        <end position="167"/>
    </location>
</feature>
<feature type="region of interest" description="Disordered" evidence="1">
    <location>
        <begin position="198"/>
        <end position="225"/>
    </location>
</feature>
<gene>
    <name evidence="2" type="ORF">STIAU_7958</name>
</gene>
<feature type="compositionally biased region" description="Basic and acidic residues" evidence="1">
    <location>
        <begin position="385"/>
        <end position="395"/>
    </location>
</feature>
<name>Q09C72_STIAD</name>
<dbReference type="AlphaFoldDB" id="Q09C72"/>
<feature type="compositionally biased region" description="Polar residues" evidence="1">
    <location>
        <begin position="88"/>
        <end position="103"/>
    </location>
</feature>
<accession>Q09C72</accession>
<feature type="region of interest" description="Disordered" evidence="1">
    <location>
        <begin position="238"/>
        <end position="477"/>
    </location>
</feature>
<feature type="compositionally biased region" description="Basic and acidic residues" evidence="1">
    <location>
        <begin position="45"/>
        <end position="62"/>
    </location>
</feature>
<reference evidence="2 3" key="1">
    <citation type="submission" date="2006-04" db="EMBL/GenBank/DDBJ databases">
        <authorList>
            <person name="Nierman W.C."/>
        </authorList>
    </citation>
    <scope>NUCLEOTIDE SEQUENCE [LARGE SCALE GENOMIC DNA]</scope>
    <source>
        <strain evidence="2 3">DW4/3-1</strain>
    </source>
</reference>
<evidence type="ECO:0000313" key="2">
    <source>
        <dbReference type="EMBL" id="EAU69339.1"/>
    </source>
</evidence>
<comment type="caution">
    <text evidence="2">The sequence shown here is derived from an EMBL/GenBank/DDBJ whole genome shotgun (WGS) entry which is preliminary data.</text>
</comment>
<dbReference type="Proteomes" id="UP000032702">
    <property type="component" value="Unassembled WGS sequence"/>
</dbReference>
<evidence type="ECO:0000313" key="3">
    <source>
        <dbReference type="Proteomes" id="UP000032702"/>
    </source>
</evidence>
<feature type="region of interest" description="Disordered" evidence="1">
    <location>
        <begin position="1"/>
        <end position="174"/>
    </location>
</feature>